<evidence type="ECO:0000313" key="1">
    <source>
        <dbReference type="EMBL" id="PUU74649.1"/>
    </source>
</evidence>
<accession>A0A2T6ZGP5</accession>
<proteinExistence type="predicted"/>
<dbReference type="EMBL" id="NESQ01000283">
    <property type="protein sequence ID" value="PUU74649.1"/>
    <property type="molecule type" value="Genomic_DNA"/>
</dbReference>
<keyword evidence="2" id="KW-1185">Reference proteome</keyword>
<evidence type="ECO:0000313" key="2">
    <source>
        <dbReference type="Proteomes" id="UP000244722"/>
    </source>
</evidence>
<organism evidence="1 2">
    <name type="scientific">Tuber borchii</name>
    <name type="common">White truffle</name>
    <dbReference type="NCBI Taxonomy" id="42251"/>
    <lineage>
        <taxon>Eukaryota</taxon>
        <taxon>Fungi</taxon>
        <taxon>Dikarya</taxon>
        <taxon>Ascomycota</taxon>
        <taxon>Pezizomycotina</taxon>
        <taxon>Pezizomycetes</taxon>
        <taxon>Pezizales</taxon>
        <taxon>Tuberaceae</taxon>
        <taxon>Tuber</taxon>
    </lineage>
</organism>
<name>A0A2T6ZGP5_TUBBO</name>
<reference evidence="1 2" key="1">
    <citation type="submission" date="2017-04" db="EMBL/GenBank/DDBJ databases">
        <title>Draft genome sequence of Tuber borchii Vittad., a whitish edible truffle.</title>
        <authorList>
            <consortium name="DOE Joint Genome Institute"/>
            <person name="Murat C."/>
            <person name="Kuo A."/>
            <person name="Barry K.W."/>
            <person name="Clum A."/>
            <person name="Dockter R.B."/>
            <person name="Fauchery L."/>
            <person name="Iotti M."/>
            <person name="Kohler A."/>
            <person name="Labutti K."/>
            <person name="Lindquist E.A."/>
            <person name="Lipzen A."/>
            <person name="Ohm R.A."/>
            <person name="Wang M."/>
            <person name="Grigoriev I.V."/>
            <person name="Zambonelli A."/>
            <person name="Martin F.M."/>
        </authorList>
    </citation>
    <scope>NUCLEOTIDE SEQUENCE [LARGE SCALE GENOMIC DNA]</scope>
    <source>
        <strain evidence="1 2">Tbo3840</strain>
    </source>
</reference>
<gene>
    <name evidence="1" type="ORF">B9Z19DRAFT_999081</name>
</gene>
<dbReference type="OrthoDB" id="10424492at2759"/>
<feature type="non-terminal residue" evidence="1">
    <location>
        <position position="1"/>
    </location>
</feature>
<sequence length="85" mass="9746">PPHFVTSLISPTTRFSLSSTEISDTQLKPFPPTKQEEKYFHQTQSTKVSNERHKRYVSTSPLLGCTLLAELPVHHREQDHVRTSC</sequence>
<dbReference type="Proteomes" id="UP000244722">
    <property type="component" value="Unassembled WGS sequence"/>
</dbReference>
<comment type="caution">
    <text evidence="1">The sequence shown here is derived from an EMBL/GenBank/DDBJ whole genome shotgun (WGS) entry which is preliminary data.</text>
</comment>
<dbReference type="AlphaFoldDB" id="A0A2T6ZGP5"/>
<protein>
    <submittedName>
        <fullName evidence="1">Uncharacterized protein</fullName>
    </submittedName>
</protein>